<dbReference type="EMBL" id="JAWDGP010003613">
    <property type="protein sequence ID" value="KAK3772603.1"/>
    <property type="molecule type" value="Genomic_DNA"/>
</dbReference>
<dbReference type="AlphaFoldDB" id="A0AAE1DKC6"/>
<reference evidence="1" key="1">
    <citation type="journal article" date="2023" name="G3 (Bethesda)">
        <title>A reference genome for the long-term kleptoplast-retaining sea slug Elysia crispata morphotype clarki.</title>
        <authorList>
            <person name="Eastman K.E."/>
            <person name="Pendleton A.L."/>
            <person name="Shaikh M.A."/>
            <person name="Suttiyut T."/>
            <person name="Ogas R."/>
            <person name="Tomko P."/>
            <person name="Gavelis G."/>
            <person name="Widhalm J.R."/>
            <person name="Wisecaver J.H."/>
        </authorList>
    </citation>
    <scope>NUCLEOTIDE SEQUENCE</scope>
    <source>
        <strain evidence="1">ECLA1</strain>
    </source>
</reference>
<evidence type="ECO:0000313" key="2">
    <source>
        <dbReference type="Proteomes" id="UP001283361"/>
    </source>
</evidence>
<accession>A0AAE1DKC6</accession>
<organism evidence="1 2">
    <name type="scientific">Elysia crispata</name>
    <name type="common">lettuce slug</name>
    <dbReference type="NCBI Taxonomy" id="231223"/>
    <lineage>
        <taxon>Eukaryota</taxon>
        <taxon>Metazoa</taxon>
        <taxon>Spiralia</taxon>
        <taxon>Lophotrochozoa</taxon>
        <taxon>Mollusca</taxon>
        <taxon>Gastropoda</taxon>
        <taxon>Heterobranchia</taxon>
        <taxon>Euthyneura</taxon>
        <taxon>Panpulmonata</taxon>
        <taxon>Sacoglossa</taxon>
        <taxon>Placobranchoidea</taxon>
        <taxon>Plakobranchidae</taxon>
        <taxon>Elysia</taxon>
    </lineage>
</organism>
<protein>
    <submittedName>
        <fullName evidence="1">Uncharacterized protein</fullName>
    </submittedName>
</protein>
<name>A0AAE1DKC6_9GAST</name>
<dbReference type="Proteomes" id="UP001283361">
    <property type="component" value="Unassembled WGS sequence"/>
</dbReference>
<keyword evidence="2" id="KW-1185">Reference proteome</keyword>
<comment type="caution">
    <text evidence="1">The sequence shown here is derived from an EMBL/GenBank/DDBJ whole genome shotgun (WGS) entry which is preliminary data.</text>
</comment>
<gene>
    <name evidence="1" type="ORF">RRG08_027338</name>
</gene>
<proteinExistence type="predicted"/>
<sequence length="76" mass="8755">MGPLPRFTTLRLDGMVHLRISNSLTQAAGCNPGCNPDMDNQAMVIREPTHRHEYQILKRFNQIEKKKIILIQVPRC</sequence>
<evidence type="ECO:0000313" key="1">
    <source>
        <dbReference type="EMBL" id="KAK3772603.1"/>
    </source>
</evidence>